<evidence type="ECO:0000256" key="1">
    <source>
        <dbReference type="ARBA" id="ARBA00009902"/>
    </source>
</evidence>
<comment type="similarity">
    <text evidence="1 5">Belongs to the glycosyl hydrolase 32 family.</text>
</comment>
<evidence type="ECO:0000313" key="8">
    <source>
        <dbReference type="EMBL" id="GGN79853.1"/>
    </source>
</evidence>
<dbReference type="Pfam" id="PF08244">
    <property type="entry name" value="Glyco_hydro_32C"/>
    <property type="match status" value="1"/>
</dbReference>
<keyword evidence="9" id="KW-1185">Reference proteome</keyword>
<dbReference type="SUPFAM" id="SSF49899">
    <property type="entry name" value="Concanavalin A-like lectins/glucanases"/>
    <property type="match status" value="1"/>
</dbReference>
<evidence type="ECO:0000256" key="5">
    <source>
        <dbReference type="RuleBase" id="RU362110"/>
    </source>
</evidence>
<dbReference type="SUPFAM" id="SSF75005">
    <property type="entry name" value="Arabinanase/levansucrase/invertase"/>
    <property type="match status" value="1"/>
</dbReference>
<sequence>MAETRIAAPVTLDPHFPAIHLRPPANWLNDPNGLVFHEGHYHVYFQYNPHGARHADMHWGHFRSRDLIRWEPMPVALAPTPDGEDRGGVWSGNAVSYKGRITAFYSARHPDRRHQPVTSAHSLDGGTTFTKHGRLLIPEPPDGTTMFRDPYVWRDGDRWRMLVGAALADGRGAALEYVADDLDHWRYQGIFLARPPHPLRGGRTTEEGWECAQYVSFPEGTGAVLASAWDPEDGAICAVYWPGREQDGEFHAAAPQLLDHGPDFYAPALLRAPDGRFLMWAWIWEARDEERVGAPSTWTDEAGWAGMLSLPRELAPGTGGELTQQPARELLNLRGEHRIAATGRVTAEQPVMLGEVARASDLTVSLERGGRLRLLTSSDGTEYLDVLHDPATGELVVDRDHASLDPRAKRGRWQLPAEQPTAILRILLDHSVAELFTASGRTLTVRFYPVGDGPWRVQADAVGVATAAYAVQAWDLTAPGPP</sequence>
<dbReference type="Gene3D" id="2.60.120.560">
    <property type="entry name" value="Exo-inulinase, domain 1"/>
    <property type="match status" value="1"/>
</dbReference>
<reference evidence="8 9" key="1">
    <citation type="journal article" date="2014" name="Int. J. Syst. Evol. Microbiol.">
        <title>Complete genome sequence of Corynebacterium casei LMG S-19264T (=DSM 44701T), isolated from a smear-ripened cheese.</title>
        <authorList>
            <consortium name="US DOE Joint Genome Institute (JGI-PGF)"/>
            <person name="Walter F."/>
            <person name="Albersmeier A."/>
            <person name="Kalinowski J."/>
            <person name="Ruckert C."/>
        </authorList>
    </citation>
    <scope>NUCLEOTIDE SEQUENCE [LARGE SCALE GENOMIC DNA]</scope>
    <source>
        <strain evidence="8 9">CGMCC 4.7111</strain>
    </source>
</reference>
<dbReference type="InterPro" id="IPR013189">
    <property type="entry name" value="Glyco_hydro_32_C"/>
</dbReference>
<protein>
    <recommendedName>
        <fullName evidence="2">beta-fructofuranosidase</fullName>
        <ecNumber evidence="2">3.2.1.26</ecNumber>
    </recommendedName>
</protein>
<evidence type="ECO:0000259" key="7">
    <source>
        <dbReference type="Pfam" id="PF08244"/>
    </source>
</evidence>
<dbReference type="Pfam" id="PF00251">
    <property type="entry name" value="Glyco_hydro_32N"/>
    <property type="match status" value="1"/>
</dbReference>
<dbReference type="PANTHER" id="PTHR43101:SF1">
    <property type="entry name" value="BETA-FRUCTOSIDASE"/>
    <property type="match status" value="1"/>
</dbReference>
<dbReference type="AlphaFoldDB" id="A0A918D806"/>
<dbReference type="InterPro" id="IPR001362">
    <property type="entry name" value="Glyco_hydro_32"/>
</dbReference>
<dbReference type="InterPro" id="IPR051214">
    <property type="entry name" value="GH32_Enzymes"/>
</dbReference>
<evidence type="ECO:0000256" key="3">
    <source>
        <dbReference type="ARBA" id="ARBA00022801"/>
    </source>
</evidence>
<name>A0A918D806_9ACTN</name>
<feature type="domain" description="Glycosyl hydrolase family 32 N-terminal" evidence="6">
    <location>
        <begin position="20"/>
        <end position="326"/>
    </location>
</feature>
<evidence type="ECO:0000313" key="9">
    <source>
        <dbReference type="Proteomes" id="UP000600365"/>
    </source>
</evidence>
<dbReference type="GO" id="GO:0005975">
    <property type="term" value="P:carbohydrate metabolic process"/>
    <property type="evidence" value="ECO:0007669"/>
    <property type="project" value="InterPro"/>
</dbReference>
<evidence type="ECO:0000259" key="6">
    <source>
        <dbReference type="Pfam" id="PF00251"/>
    </source>
</evidence>
<keyword evidence="4 5" id="KW-0326">Glycosidase</keyword>
<dbReference type="RefSeq" id="WP_189189648.1">
    <property type="nucleotide sequence ID" value="NZ_BMMM01000013.1"/>
</dbReference>
<evidence type="ECO:0000256" key="4">
    <source>
        <dbReference type="ARBA" id="ARBA00023295"/>
    </source>
</evidence>
<dbReference type="SMART" id="SM00640">
    <property type="entry name" value="Glyco_32"/>
    <property type="match status" value="1"/>
</dbReference>
<keyword evidence="3 5" id="KW-0378">Hydrolase</keyword>
<evidence type="ECO:0000256" key="2">
    <source>
        <dbReference type="ARBA" id="ARBA00012758"/>
    </source>
</evidence>
<dbReference type="Proteomes" id="UP000600365">
    <property type="component" value="Unassembled WGS sequence"/>
</dbReference>
<accession>A0A918D806</accession>
<dbReference type="InterPro" id="IPR013148">
    <property type="entry name" value="Glyco_hydro_32_N"/>
</dbReference>
<gene>
    <name evidence="8" type="ORF">GCM10011579_064780</name>
</gene>
<dbReference type="InterPro" id="IPR013320">
    <property type="entry name" value="ConA-like_dom_sf"/>
</dbReference>
<dbReference type="EC" id="3.2.1.26" evidence="2"/>
<proteinExistence type="inferred from homology"/>
<feature type="domain" description="Glycosyl hydrolase family 32 C-terminal" evidence="7">
    <location>
        <begin position="371"/>
        <end position="450"/>
    </location>
</feature>
<dbReference type="PANTHER" id="PTHR43101">
    <property type="entry name" value="BETA-FRUCTOSIDASE"/>
    <property type="match status" value="1"/>
</dbReference>
<dbReference type="GO" id="GO:0004564">
    <property type="term" value="F:beta-fructofuranosidase activity"/>
    <property type="evidence" value="ECO:0007669"/>
    <property type="project" value="UniProtKB-EC"/>
</dbReference>
<dbReference type="Gene3D" id="2.115.10.20">
    <property type="entry name" value="Glycosyl hydrolase domain, family 43"/>
    <property type="match status" value="1"/>
</dbReference>
<dbReference type="InterPro" id="IPR023296">
    <property type="entry name" value="Glyco_hydro_beta-prop_sf"/>
</dbReference>
<comment type="caution">
    <text evidence="8">The sequence shown here is derived from an EMBL/GenBank/DDBJ whole genome shotgun (WGS) entry which is preliminary data.</text>
</comment>
<dbReference type="InterPro" id="IPR018053">
    <property type="entry name" value="Glyco_hydro_32_AS"/>
</dbReference>
<dbReference type="EMBL" id="BMMM01000013">
    <property type="protein sequence ID" value="GGN79853.1"/>
    <property type="molecule type" value="Genomic_DNA"/>
</dbReference>
<organism evidence="8 9">
    <name type="scientific">Streptomyces albiflavescens</name>
    <dbReference type="NCBI Taxonomy" id="1623582"/>
    <lineage>
        <taxon>Bacteria</taxon>
        <taxon>Bacillati</taxon>
        <taxon>Actinomycetota</taxon>
        <taxon>Actinomycetes</taxon>
        <taxon>Kitasatosporales</taxon>
        <taxon>Streptomycetaceae</taxon>
        <taxon>Streptomyces</taxon>
    </lineage>
</organism>
<dbReference type="CDD" id="cd08996">
    <property type="entry name" value="GH32_FFase"/>
    <property type="match status" value="1"/>
</dbReference>
<dbReference type="PROSITE" id="PS00609">
    <property type="entry name" value="GLYCOSYL_HYDROL_F32"/>
    <property type="match status" value="1"/>
</dbReference>